<dbReference type="EMBL" id="BAAFSG010000001">
    <property type="protein sequence ID" value="GAB1253053.1"/>
    <property type="molecule type" value="Genomic_DNA"/>
</dbReference>
<comment type="similarity">
    <text evidence="1">Belongs to the 'phage' integrase family.</text>
</comment>
<dbReference type="SUPFAM" id="SSF56349">
    <property type="entry name" value="DNA breaking-rejoining enzymes"/>
    <property type="match status" value="1"/>
</dbReference>
<feature type="domain" description="Tyr recombinase" evidence="4">
    <location>
        <begin position="102"/>
        <end position="281"/>
    </location>
</feature>
<dbReference type="Gene3D" id="1.10.150.130">
    <property type="match status" value="1"/>
</dbReference>
<keyword evidence="2" id="KW-0238">DNA-binding</keyword>
<dbReference type="PANTHER" id="PTHR30349">
    <property type="entry name" value="PHAGE INTEGRASE-RELATED"/>
    <property type="match status" value="1"/>
</dbReference>
<keyword evidence="6" id="KW-1185">Reference proteome</keyword>
<dbReference type="Pfam" id="PF00589">
    <property type="entry name" value="Phage_integrase"/>
    <property type="match status" value="1"/>
</dbReference>
<evidence type="ECO:0000313" key="5">
    <source>
        <dbReference type="EMBL" id="GAB1253053.1"/>
    </source>
</evidence>
<protein>
    <recommendedName>
        <fullName evidence="4">Tyr recombinase domain-containing protein</fullName>
    </recommendedName>
</protein>
<name>A0ABQ0E5U4_9BACT</name>
<organism evidence="5 6">
    <name type="scientific">Desulfovibrio falkowii</name>
    <dbReference type="NCBI Taxonomy" id="3136602"/>
    <lineage>
        <taxon>Bacteria</taxon>
        <taxon>Pseudomonadati</taxon>
        <taxon>Thermodesulfobacteriota</taxon>
        <taxon>Desulfovibrionia</taxon>
        <taxon>Desulfovibrionales</taxon>
        <taxon>Desulfovibrionaceae</taxon>
        <taxon>Desulfovibrio</taxon>
    </lineage>
</organism>
<proteinExistence type="inferred from homology"/>
<comment type="caution">
    <text evidence="5">The sequence shown here is derived from an EMBL/GenBank/DDBJ whole genome shotgun (WGS) entry which is preliminary data.</text>
</comment>
<evidence type="ECO:0000256" key="2">
    <source>
        <dbReference type="ARBA" id="ARBA00023125"/>
    </source>
</evidence>
<evidence type="ECO:0000256" key="1">
    <source>
        <dbReference type="ARBA" id="ARBA00008857"/>
    </source>
</evidence>
<dbReference type="PANTHER" id="PTHR30349:SF64">
    <property type="entry name" value="PROPHAGE INTEGRASE INTD-RELATED"/>
    <property type="match status" value="1"/>
</dbReference>
<dbReference type="InterPro" id="IPR013762">
    <property type="entry name" value="Integrase-like_cat_sf"/>
</dbReference>
<dbReference type="CDD" id="cd00796">
    <property type="entry name" value="INT_Rci_Hp1_C"/>
    <property type="match status" value="1"/>
</dbReference>
<evidence type="ECO:0000256" key="3">
    <source>
        <dbReference type="ARBA" id="ARBA00023172"/>
    </source>
</evidence>
<dbReference type="InterPro" id="IPR002104">
    <property type="entry name" value="Integrase_catalytic"/>
</dbReference>
<dbReference type="InterPro" id="IPR010998">
    <property type="entry name" value="Integrase_recombinase_N"/>
</dbReference>
<gene>
    <name evidence="5" type="ORF">Defa_05400</name>
</gene>
<dbReference type="Gene3D" id="1.10.443.10">
    <property type="entry name" value="Intergrase catalytic core"/>
    <property type="match status" value="1"/>
</dbReference>
<dbReference type="RefSeq" id="WP_407844127.1">
    <property type="nucleotide sequence ID" value="NZ_BAAFSG010000001.1"/>
</dbReference>
<dbReference type="Proteomes" id="UP001628192">
    <property type="component" value="Unassembled WGS sequence"/>
</dbReference>
<dbReference type="InterPro" id="IPR050090">
    <property type="entry name" value="Tyrosine_recombinase_XerCD"/>
</dbReference>
<evidence type="ECO:0000313" key="6">
    <source>
        <dbReference type="Proteomes" id="UP001628192"/>
    </source>
</evidence>
<dbReference type="PROSITE" id="PS51898">
    <property type="entry name" value="TYR_RECOMBINASE"/>
    <property type="match status" value="1"/>
</dbReference>
<sequence length="286" mass="33428">MVTLDDAWNFYLSTRHLTRAGYLADFSRYRVHLEPYWHGKSLASIRTVDVQRFTFYLYKKGIGHQTVKLCLAQMRKIMRRAIMLELYNGPMPFFEMPNFDSVRYRFLSEHETKILFIELKNMSEFWYEVASLSLYTGMRSGEIFSLKGKNVNFHQKNIILHETKNKKQRIVPLNDQAMQIVEDRVSGFDSLLFGQLGSPNKKYEKVSKVFRQAVERCGLNDGITDNRHRVVFHTLRHTFASWLVQKGTPLFVVSKLLGHSSIKVTERYAHLAPEQGHHAVNILPQI</sequence>
<evidence type="ECO:0000259" key="4">
    <source>
        <dbReference type="PROSITE" id="PS51898"/>
    </source>
</evidence>
<keyword evidence="3" id="KW-0233">DNA recombination</keyword>
<reference evidence="5 6" key="1">
    <citation type="journal article" date="2025" name="Int. J. Syst. Evol. Microbiol.">
        <title>Desulfovibrio falkowii sp. nov., Porphyromonas miyakawae sp. nov., Mediterraneibacter flintii sp. nov. and Owariibacterium komagatae gen. nov., sp. nov., isolated from human faeces.</title>
        <authorList>
            <person name="Hamaguchi T."/>
            <person name="Ohara M."/>
            <person name="Hisatomi A."/>
            <person name="Sekiguchi K."/>
            <person name="Takeda J.I."/>
            <person name="Ueyama J."/>
            <person name="Ito M."/>
            <person name="Nishiwaki H."/>
            <person name="Ogi T."/>
            <person name="Hirayama M."/>
            <person name="Ohkuma M."/>
            <person name="Sakamoto M."/>
            <person name="Ohno K."/>
        </authorList>
    </citation>
    <scope>NUCLEOTIDE SEQUENCE [LARGE SCALE GENOMIC DNA]</scope>
    <source>
        <strain evidence="5 6">13CB8C</strain>
    </source>
</reference>
<accession>A0ABQ0E5U4</accession>
<dbReference type="InterPro" id="IPR011010">
    <property type="entry name" value="DNA_brk_join_enz"/>
</dbReference>